<organism evidence="1">
    <name type="scientific">Ananas comosus var. bracteatus</name>
    <name type="common">red pineapple</name>
    <dbReference type="NCBI Taxonomy" id="296719"/>
    <lineage>
        <taxon>Eukaryota</taxon>
        <taxon>Viridiplantae</taxon>
        <taxon>Streptophyta</taxon>
        <taxon>Embryophyta</taxon>
        <taxon>Tracheophyta</taxon>
        <taxon>Spermatophyta</taxon>
        <taxon>Magnoliopsida</taxon>
        <taxon>Liliopsida</taxon>
        <taxon>Poales</taxon>
        <taxon>Bromeliaceae</taxon>
        <taxon>Bromelioideae</taxon>
        <taxon>Ananas</taxon>
    </lineage>
</organism>
<accession>A0A6V7NXK6</accession>
<dbReference type="EMBL" id="LR862143">
    <property type="protein sequence ID" value="CAD1823295.1"/>
    <property type="molecule type" value="Genomic_DNA"/>
</dbReference>
<dbReference type="AlphaFoldDB" id="A0A6V7NXK6"/>
<protein>
    <submittedName>
        <fullName evidence="1">Uncharacterized protein</fullName>
    </submittedName>
</protein>
<gene>
    <name evidence="1" type="ORF">CB5_LOCUS6506</name>
</gene>
<proteinExistence type="predicted"/>
<name>A0A6V7NXK6_ANACO</name>
<evidence type="ECO:0000313" key="1">
    <source>
        <dbReference type="EMBL" id="CAD1823295.1"/>
    </source>
</evidence>
<sequence length="179" mass="20594">MTFIEFDPPIFDRENVDSWIVETWIDSMETLFEELSTLERDKVPLAVYCLKRVPDVAPVERFVANYWRFCLVVPQSSCLMLDIVWSALEACDTRHLSIARCEACHGSLVGLVARTRCIGADSECECDPTRESVAVWDLSCSWLECVRIPKPKRAVWRIALSRSLTRIHERSVRVSSLRN</sequence>
<reference evidence="1" key="1">
    <citation type="submission" date="2020-07" db="EMBL/GenBank/DDBJ databases">
        <authorList>
            <person name="Lin J."/>
        </authorList>
    </citation>
    <scope>NUCLEOTIDE SEQUENCE</scope>
</reference>